<keyword evidence="3" id="KW-1185">Reference proteome</keyword>
<protein>
    <submittedName>
        <fullName evidence="2">Uncharacterized protein</fullName>
    </submittedName>
</protein>
<reference evidence="2" key="2">
    <citation type="journal article" date="2023" name="Int. J. Mol. Sci.">
        <title>De Novo Assembly and Annotation of 11 Diverse Shrub Willow (Salix) Genomes Reveals Novel Gene Organization in Sex-Linked Regions.</title>
        <authorList>
            <person name="Hyden B."/>
            <person name="Feng K."/>
            <person name="Yates T.B."/>
            <person name="Jawdy S."/>
            <person name="Cereghino C."/>
            <person name="Smart L.B."/>
            <person name="Muchero W."/>
        </authorList>
    </citation>
    <scope>NUCLEOTIDE SEQUENCE</scope>
    <source>
        <tissue evidence="2">Shoot tip</tissue>
    </source>
</reference>
<evidence type="ECO:0000313" key="3">
    <source>
        <dbReference type="Proteomes" id="UP001141253"/>
    </source>
</evidence>
<feature type="compositionally biased region" description="Gly residues" evidence="1">
    <location>
        <begin position="104"/>
        <end position="113"/>
    </location>
</feature>
<sequence length="124" mass="13647">MIKFIKSWNRRGEERPAEGNLWWLGVPVEMVSVKGCWLFGGRSYTGKEVGCGVADAGFSGGGEQEREEEQLWVVTVKETDMREMEGKKLMAGEGNCSPAVGRRLGSGEGGNGEAGDWRREKDSF</sequence>
<accession>A0ABQ9A8E2</accession>
<evidence type="ECO:0000256" key="1">
    <source>
        <dbReference type="SAM" id="MobiDB-lite"/>
    </source>
</evidence>
<organism evidence="2 3">
    <name type="scientific">Salix suchowensis</name>
    <dbReference type="NCBI Taxonomy" id="1278906"/>
    <lineage>
        <taxon>Eukaryota</taxon>
        <taxon>Viridiplantae</taxon>
        <taxon>Streptophyta</taxon>
        <taxon>Embryophyta</taxon>
        <taxon>Tracheophyta</taxon>
        <taxon>Spermatophyta</taxon>
        <taxon>Magnoliopsida</taxon>
        <taxon>eudicotyledons</taxon>
        <taxon>Gunneridae</taxon>
        <taxon>Pentapetalae</taxon>
        <taxon>rosids</taxon>
        <taxon>fabids</taxon>
        <taxon>Malpighiales</taxon>
        <taxon>Salicaceae</taxon>
        <taxon>Saliceae</taxon>
        <taxon>Salix</taxon>
    </lineage>
</organism>
<reference evidence="2" key="1">
    <citation type="submission" date="2022-10" db="EMBL/GenBank/DDBJ databases">
        <authorList>
            <person name="Hyden B.L."/>
            <person name="Feng K."/>
            <person name="Yates T."/>
            <person name="Jawdy S."/>
            <person name="Smart L.B."/>
            <person name="Muchero W."/>
        </authorList>
    </citation>
    <scope>NUCLEOTIDE SEQUENCE</scope>
    <source>
        <tissue evidence="2">Shoot tip</tissue>
    </source>
</reference>
<evidence type="ECO:0000313" key="2">
    <source>
        <dbReference type="EMBL" id="KAJ6328351.1"/>
    </source>
</evidence>
<dbReference type="EMBL" id="JAPFFI010000022">
    <property type="protein sequence ID" value="KAJ6328351.1"/>
    <property type="molecule type" value="Genomic_DNA"/>
</dbReference>
<dbReference type="Proteomes" id="UP001141253">
    <property type="component" value="Chromosome 14"/>
</dbReference>
<name>A0ABQ9A8E2_9ROSI</name>
<feature type="compositionally biased region" description="Basic and acidic residues" evidence="1">
    <location>
        <begin position="115"/>
        <end position="124"/>
    </location>
</feature>
<comment type="caution">
    <text evidence="2">The sequence shown here is derived from an EMBL/GenBank/DDBJ whole genome shotgun (WGS) entry which is preliminary data.</text>
</comment>
<proteinExistence type="predicted"/>
<feature type="region of interest" description="Disordered" evidence="1">
    <location>
        <begin position="88"/>
        <end position="124"/>
    </location>
</feature>
<gene>
    <name evidence="2" type="ORF">OIU77_010109</name>
</gene>